<protein>
    <submittedName>
        <fullName evidence="1">Uncharacterized protein</fullName>
    </submittedName>
</protein>
<reference evidence="1 2" key="1">
    <citation type="submission" date="2019-07" db="EMBL/GenBank/DDBJ databases">
        <title>Whole genome shotgun sequence of Pseudonocardia asaccharolytica NBRC 16224.</title>
        <authorList>
            <person name="Hosoyama A."/>
            <person name="Uohara A."/>
            <person name="Ohji S."/>
            <person name="Ichikawa N."/>
        </authorList>
    </citation>
    <scope>NUCLEOTIDE SEQUENCE [LARGE SCALE GENOMIC DNA]</scope>
    <source>
        <strain evidence="1 2">NBRC 16224</strain>
    </source>
</reference>
<evidence type="ECO:0000313" key="2">
    <source>
        <dbReference type="Proteomes" id="UP000321328"/>
    </source>
</evidence>
<proteinExistence type="predicted"/>
<organism evidence="1 2">
    <name type="scientific">Pseudonocardia asaccharolytica DSM 44247 = NBRC 16224</name>
    <dbReference type="NCBI Taxonomy" id="1123024"/>
    <lineage>
        <taxon>Bacteria</taxon>
        <taxon>Bacillati</taxon>
        <taxon>Actinomycetota</taxon>
        <taxon>Actinomycetes</taxon>
        <taxon>Pseudonocardiales</taxon>
        <taxon>Pseudonocardiaceae</taxon>
        <taxon>Pseudonocardia</taxon>
    </lineage>
</organism>
<sequence length="54" mass="5850">MRATVTFPKTFEDFPVQIWAPQPVPAIALITCTDYRNPATGAADNVLVWGVATS</sequence>
<dbReference type="Proteomes" id="UP000321328">
    <property type="component" value="Unassembled WGS sequence"/>
</dbReference>
<evidence type="ECO:0000313" key="1">
    <source>
        <dbReference type="EMBL" id="GEL20619.1"/>
    </source>
</evidence>
<dbReference type="EMBL" id="BJVI01000080">
    <property type="protein sequence ID" value="GEL20619.1"/>
    <property type="molecule type" value="Genomic_DNA"/>
</dbReference>
<name>A0A511D757_9PSEU</name>
<gene>
    <name evidence="1" type="ORF">PA7_44560</name>
</gene>
<comment type="caution">
    <text evidence="1">The sequence shown here is derived from an EMBL/GenBank/DDBJ whole genome shotgun (WGS) entry which is preliminary data.</text>
</comment>
<dbReference type="RefSeq" id="WP_154667117.1">
    <property type="nucleotide sequence ID" value="NZ_AUII01000002.1"/>
</dbReference>
<dbReference type="AlphaFoldDB" id="A0A511D757"/>
<keyword evidence="2" id="KW-1185">Reference proteome</keyword>
<accession>A0A511D757</accession>